<dbReference type="InterPro" id="IPR001487">
    <property type="entry name" value="Bromodomain"/>
</dbReference>
<feature type="compositionally biased region" description="Low complexity" evidence="3">
    <location>
        <begin position="7"/>
        <end position="18"/>
    </location>
</feature>
<name>A0A409WEC6_9AGAR</name>
<feature type="compositionally biased region" description="Pro residues" evidence="3">
    <location>
        <begin position="181"/>
        <end position="190"/>
    </location>
</feature>
<dbReference type="Gene3D" id="1.20.920.10">
    <property type="entry name" value="Bromodomain-like"/>
    <property type="match status" value="2"/>
</dbReference>
<dbReference type="SUPFAM" id="SSF47370">
    <property type="entry name" value="Bromodomain"/>
    <property type="match status" value="2"/>
</dbReference>
<dbReference type="EMBL" id="NHTK01005523">
    <property type="protein sequence ID" value="PPQ76864.1"/>
    <property type="molecule type" value="Genomic_DNA"/>
</dbReference>
<dbReference type="PANTHER" id="PTHR22880:SF225">
    <property type="entry name" value="BROMODOMAIN-CONTAINING PROTEIN BET-1-RELATED"/>
    <property type="match status" value="1"/>
</dbReference>
<feature type="domain" description="Bromo" evidence="4">
    <location>
        <begin position="343"/>
        <end position="417"/>
    </location>
</feature>
<dbReference type="CDD" id="cd04369">
    <property type="entry name" value="Bromodomain"/>
    <property type="match status" value="1"/>
</dbReference>
<dbReference type="PRINTS" id="PR00503">
    <property type="entry name" value="BROMODOMAIN"/>
</dbReference>
<evidence type="ECO:0000313" key="6">
    <source>
        <dbReference type="Proteomes" id="UP000284842"/>
    </source>
</evidence>
<feature type="region of interest" description="Disordered" evidence="3">
    <location>
        <begin position="102"/>
        <end position="220"/>
    </location>
</feature>
<dbReference type="PROSITE" id="PS50014">
    <property type="entry name" value="BROMODOMAIN_2"/>
    <property type="match status" value="2"/>
</dbReference>
<dbReference type="GO" id="GO:0000785">
    <property type="term" value="C:chromatin"/>
    <property type="evidence" value="ECO:0007669"/>
    <property type="project" value="TreeGrafter"/>
</dbReference>
<keyword evidence="6" id="KW-1185">Reference proteome</keyword>
<evidence type="ECO:0000256" key="2">
    <source>
        <dbReference type="PROSITE-ProRule" id="PRU00035"/>
    </source>
</evidence>
<evidence type="ECO:0000259" key="4">
    <source>
        <dbReference type="PROSITE" id="PS50014"/>
    </source>
</evidence>
<evidence type="ECO:0000313" key="5">
    <source>
        <dbReference type="EMBL" id="PPQ76864.1"/>
    </source>
</evidence>
<feature type="region of interest" description="Disordered" evidence="3">
    <location>
        <begin position="1"/>
        <end position="86"/>
    </location>
</feature>
<sequence>SPPKPRPSVTVTPSSSSTPREKPAPSPAPSRPMIKLKVAPQPSQPERSPAPNPVPAPKPPKRKPKVSEPPATNIIEPPPPYVDDGIHDLYQEVLAIEREQSERQRFLSLDKSSSSSGKRKQLDIDDDDILGLEMPVKKERPNPPEPSAAPKSHVPQSTAAPPKISTSVKPKKDKVPEPRPPKNPPPPPAPSVKGKEKEKAHSATPVPSNKPRKPVTTTPINEKKCKELIKAILRVPESAIFQLPVDPVRDGCPTYYDEILHPMDFSTISTKLTEGKYSTMEEFKKDVELIFSNCRQFNPPETYPTICASVVERAFRKEWPKAMERKLSWAEKRSLQGVMNNLVKDPQSFIFLEPVDPIVLGIPTYFDIIPRKDARDLKTIRAKLDSDKYDTVEAFEADLDLMIHNALKFNGADSEVGVLSSSFHSRIRELCSAWKSGAAKKRKDTDSGTPQPSKKVKTA</sequence>
<gene>
    <name evidence="5" type="ORF">CVT24_008634</name>
</gene>
<dbReference type="PROSITE" id="PS00633">
    <property type="entry name" value="BROMODOMAIN_1"/>
    <property type="match status" value="1"/>
</dbReference>
<evidence type="ECO:0000256" key="1">
    <source>
        <dbReference type="ARBA" id="ARBA00023117"/>
    </source>
</evidence>
<reference evidence="5 6" key="1">
    <citation type="journal article" date="2018" name="Evol. Lett.">
        <title>Horizontal gene cluster transfer increased hallucinogenic mushroom diversity.</title>
        <authorList>
            <person name="Reynolds H.T."/>
            <person name="Vijayakumar V."/>
            <person name="Gluck-Thaler E."/>
            <person name="Korotkin H.B."/>
            <person name="Matheny P.B."/>
            <person name="Slot J.C."/>
        </authorList>
    </citation>
    <scope>NUCLEOTIDE SEQUENCE [LARGE SCALE GENOMIC DNA]</scope>
    <source>
        <strain evidence="5 6">2629</strain>
    </source>
</reference>
<dbReference type="InterPro" id="IPR050935">
    <property type="entry name" value="Bromo_chromatin_reader"/>
</dbReference>
<feature type="compositionally biased region" description="Pro residues" evidence="3">
    <location>
        <begin position="48"/>
        <end position="58"/>
    </location>
</feature>
<dbReference type="InParanoid" id="A0A409WEC6"/>
<dbReference type="Pfam" id="PF00439">
    <property type="entry name" value="Bromodomain"/>
    <property type="match status" value="2"/>
</dbReference>
<dbReference type="Proteomes" id="UP000284842">
    <property type="component" value="Unassembled WGS sequence"/>
</dbReference>
<dbReference type="SMART" id="SM00297">
    <property type="entry name" value="BROMO"/>
    <property type="match status" value="2"/>
</dbReference>
<dbReference type="OrthoDB" id="308861at2759"/>
<feature type="region of interest" description="Disordered" evidence="3">
    <location>
        <begin position="436"/>
        <end position="459"/>
    </location>
</feature>
<dbReference type="PANTHER" id="PTHR22880">
    <property type="entry name" value="FALZ-RELATED BROMODOMAIN-CONTAINING PROTEINS"/>
    <property type="match status" value="1"/>
</dbReference>
<feature type="domain" description="Bromo" evidence="4">
    <location>
        <begin position="233"/>
        <end position="305"/>
    </location>
</feature>
<dbReference type="InterPro" id="IPR018359">
    <property type="entry name" value="Bromodomain_CS"/>
</dbReference>
<proteinExistence type="predicted"/>
<protein>
    <recommendedName>
        <fullName evidence="4">Bromo domain-containing protein</fullName>
    </recommendedName>
</protein>
<organism evidence="5 6">
    <name type="scientific">Panaeolus cyanescens</name>
    <dbReference type="NCBI Taxonomy" id="181874"/>
    <lineage>
        <taxon>Eukaryota</taxon>
        <taxon>Fungi</taxon>
        <taxon>Dikarya</taxon>
        <taxon>Basidiomycota</taxon>
        <taxon>Agaricomycotina</taxon>
        <taxon>Agaricomycetes</taxon>
        <taxon>Agaricomycetidae</taxon>
        <taxon>Agaricales</taxon>
        <taxon>Agaricineae</taxon>
        <taxon>Galeropsidaceae</taxon>
        <taxon>Panaeolus</taxon>
    </lineage>
</organism>
<dbReference type="STRING" id="181874.A0A409WEC6"/>
<dbReference type="AlphaFoldDB" id="A0A409WEC6"/>
<dbReference type="InterPro" id="IPR036427">
    <property type="entry name" value="Bromodomain-like_sf"/>
</dbReference>
<dbReference type="GO" id="GO:0005634">
    <property type="term" value="C:nucleus"/>
    <property type="evidence" value="ECO:0007669"/>
    <property type="project" value="TreeGrafter"/>
</dbReference>
<keyword evidence="1 2" id="KW-0103">Bromodomain</keyword>
<feature type="compositionally biased region" description="Polar residues" evidence="3">
    <location>
        <begin position="154"/>
        <end position="168"/>
    </location>
</feature>
<accession>A0A409WEC6</accession>
<feature type="non-terminal residue" evidence="5">
    <location>
        <position position="1"/>
    </location>
</feature>
<comment type="caution">
    <text evidence="5">The sequence shown here is derived from an EMBL/GenBank/DDBJ whole genome shotgun (WGS) entry which is preliminary data.</text>
</comment>
<dbReference type="GO" id="GO:0006355">
    <property type="term" value="P:regulation of DNA-templated transcription"/>
    <property type="evidence" value="ECO:0007669"/>
    <property type="project" value="TreeGrafter"/>
</dbReference>
<dbReference type="GO" id="GO:0006338">
    <property type="term" value="P:chromatin remodeling"/>
    <property type="evidence" value="ECO:0007669"/>
    <property type="project" value="TreeGrafter"/>
</dbReference>
<evidence type="ECO:0000256" key="3">
    <source>
        <dbReference type="SAM" id="MobiDB-lite"/>
    </source>
</evidence>